<gene>
    <name evidence="2" type="ORF">H9943_03025</name>
</gene>
<protein>
    <submittedName>
        <fullName evidence="2">Lactate utilization protein</fullName>
    </submittedName>
</protein>
<dbReference type="AlphaFoldDB" id="A0A9D2S112"/>
<dbReference type="Proteomes" id="UP000824209">
    <property type="component" value="Unassembled WGS sequence"/>
</dbReference>
<proteinExistence type="predicted"/>
<dbReference type="PANTHER" id="PTHR36179">
    <property type="entry name" value="LUD_DOM DOMAIN-CONTAINING PROTEIN"/>
    <property type="match status" value="1"/>
</dbReference>
<dbReference type="InterPro" id="IPR037171">
    <property type="entry name" value="NagB/RpiA_transferase-like"/>
</dbReference>
<evidence type="ECO:0000313" key="2">
    <source>
        <dbReference type="EMBL" id="HJB39351.1"/>
    </source>
</evidence>
<dbReference type="PANTHER" id="PTHR36179:SF2">
    <property type="entry name" value="LUD DOMAIN-CONTAINING PROTEIN"/>
    <property type="match status" value="1"/>
</dbReference>
<dbReference type="EMBL" id="DWYA01000030">
    <property type="protein sequence ID" value="HJB39351.1"/>
    <property type="molecule type" value="Genomic_DNA"/>
</dbReference>
<dbReference type="InterPro" id="IPR024185">
    <property type="entry name" value="FTHF_cligase-like_sf"/>
</dbReference>
<evidence type="ECO:0000259" key="1">
    <source>
        <dbReference type="Pfam" id="PF02589"/>
    </source>
</evidence>
<accession>A0A9D2S112</accession>
<feature type="domain" description="LUD" evidence="1">
    <location>
        <begin position="13"/>
        <end position="205"/>
    </location>
</feature>
<reference evidence="2" key="2">
    <citation type="submission" date="2021-04" db="EMBL/GenBank/DDBJ databases">
        <authorList>
            <person name="Gilroy R."/>
        </authorList>
    </citation>
    <scope>NUCLEOTIDE SEQUENCE</scope>
    <source>
        <strain evidence="2">ChiBcec8-14828</strain>
    </source>
</reference>
<evidence type="ECO:0000313" key="3">
    <source>
        <dbReference type="Proteomes" id="UP000824209"/>
    </source>
</evidence>
<organism evidence="2 3">
    <name type="scientific">Candidatus Ruthenibacterium avium</name>
    <dbReference type="NCBI Taxonomy" id="2838751"/>
    <lineage>
        <taxon>Bacteria</taxon>
        <taxon>Bacillati</taxon>
        <taxon>Bacillota</taxon>
        <taxon>Clostridia</taxon>
        <taxon>Eubacteriales</taxon>
        <taxon>Oscillospiraceae</taxon>
        <taxon>Ruthenibacterium</taxon>
    </lineage>
</organism>
<dbReference type="InterPro" id="IPR003741">
    <property type="entry name" value="LUD_dom"/>
</dbReference>
<sequence length="211" mass="23062">MNEFAKEVVRQRMERTAQALKKNQMDAYCVDSACDVIPLLKTLIQPGACVSMGGSVSLAECGVPAFLRTGGYDFLDREAVSGDAIGELYRKAFFADCYLSSANAVTEQGEIFNVDGNGNRVAALAFGPKEVILVVGYNKIVEDLHEAHRRLRHLAAPANTKRLNRNTPCAKTGICADCHSPERICCTYTVQRFSKTPGRIKVILVAEPLGY</sequence>
<dbReference type="Gene3D" id="3.40.50.10420">
    <property type="entry name" value="NagB/RpiA/CoA transferase-like"/>
    <property type="match status" value="1"/>
</dbReference>
<name>A0A9D2S112_9FIRM</name>
<comment type="caution">
    <text evidence="2">The sequence shown here is derived from an EMBL/GenBank/DDBJ whole genome shotgun (WGS) entry which is preliminary data.</text>
</comment>
<dbReference type="PIRSF" id="PIRSF020269">
    <property type="entry name" value="DUF1121"/>
    <property type="match status" value="1"/>
</dbReference>
<dbReference type="InterPro" id="IPR009501">
    <property type="entry name" value="UCP020269"/>
</dbReference>
<dbReference type="Pfam" id="PF02589">
    <property type="entry name" value="LUD_dom"/>
    <property type="match status" value="1"/>
</dbReference>
<reference evidence="2" key="1">
    <citation type="journal article" date="2021" name="PeerJ">
        <title>Extensive microbial diversity within the chicken gut microbiome revealed by metagenomics and culture.</title>
        <authorList>
            <person name="Gilroy R."/>
            <person name="Ravi A."/>
            <person name="Getino M."/>
            <person name="Pursley I."/>
            <person name="Horton D.L."/>
            <person name="Alikhan N.F."/>
            <person name="Baker D."/>
            <person name="Gharbi K."/>
            <person name="Hall N."/>
            <person name="Watson M."/>
            <person name="Adriaenssens E.M."/>
            <person name="Foster-Nyarko E."/>
            <person name="Jarju S."/>
            <person name="Secka A."/>
            <person name="Antonio M."/>
            <person name="Oren A."/>
            <person name="Chaudhuri R.R."/>
            <person name="La Ragione R."/>
            <person name="Hildebrand F."/>
            <person name="Pallen M.J."/>
        </authorList>
    </citation>
    <scope>NUCLEOTIDE SEQUENCE</scope>
    <source>
        <strain evidence="2">ChiBcec8-14828</strain>
    </source>
</reference>
<dbReference type="SUPFAM" id="SSF100950">
    <property type="entry name" value="NagB/RpiA/CoA transferase-like"/>
    <property type="match status" value="1"/>
</dbReference>